<accession>A0ABS9UR21</accession>
<dbReference type="Gene3D" id="3.50.50.60">
    <property type="entry name" value="FAD/NAD(P)-binding domain"/>
    <property type="match status" value="1"/>
</dbReference>
<gene>
    <name evidence="3" type="ORF">MM236_13755</name>
</gene>
<dbReference type="Pfam" id="PF01266">
    <property type="entry name" value="DAO"/>
    <property type="match status" value="1"/>
</dbReference>
<keyword evidence="1" id="KW-0472">Membrane</keyword>
<sequence>MLSFWEKKHFLNYDMIIIGAGIVGLSTAIHYKIRFPKKSVLVLERGVFPTGASTKNAGFACFGSLTEILDDLKSMSDKEVFELVEKRYKGLLAIRKFFGDEAIGYISNGGLELITKSQENVLSEILRINELLFPIFDDDVFEIVDDIQSFQFGANVKYIIRNKFEGELDTGLYIQCLWSKCQSLDVKILTGTHVDSLDESQKVVYVKNGLESKGIPFQAKQIAICTNAFTKKIIPDIDIKPGRGLILVTKPLKENIDWQGAFHYDEGYVYFRSLEGNRLLIGGGRNLDFAVEETDQFAINQKIRAYLIDLMKNVVMPKQAVEIDLEWSGIMAFGSTKTPIITMLNDDVGLAVRLGGMGVAIGWQTAEELVSYY</sequence>
<proteinExistence type="predicted"/>
<keyword evidence="1" id="KW-0812">Transmembrane</keyword>
<protein>
    <submittedName>
        <fullName evidence="3">FAD-binding oxidoreductase</fullName>
    </submittedName>
</protein>
<feature type="transmembrane region" description="Helical" evidence="1">
    <location>
        <begin position="12"/>
        <end position="31"/>
    </location>
</feature>
<evidence type="ECO:0000313" key="4">
    <source>
        <dbReference type="Proteomes" id="UP001165488"/>
    </source>
</evidence>
<keyword evidence="4" id="KW-1185">Reference proteome</keyword>
<evidence type="ECO:0000256" key="1">
    <source>
        <dbReference type="SAM" id="Phobius"/>
    </source>
</evidence>
<name>A0ABS9UR21_9BACT</name>
<organism evidence="3 4">
    <name type="scientific">Belliella calami</name>
    <dbReference type="NCBI Taxonomy" id="2923436"/>
    <lineage>
        <taxon>Bacteria</taxon>
        <taxon>Pseudomonadati</taxon>
        <taxon>Bacteroidota</taxon>
        <taxon>Cytophagia</taxon>
        <taxon>Cytophagales</taxon>
        <taxon>Cyclobacteriaceae</taxon>
        <taxon>Belliella</taxon>
    </lineage>
</organism>
<dbReference type="InterPro" id="IPR036188">
    <property type="entry name" value="FAD/NAD-bd_sf"/>
</dbReference>
<keyword evidence="1" id="KW-1133">Transmembrane helix</keyword>
<dbReference type="SUPFAM" id="SSF51905">
    <property type="entry name" value="FAD/NAD(P)-binding domain"/>
    <property type="match status" value="1"/>
</dbReference>
<dbReference type="RefSeq" id="WP_241275569.1">
    <property type="nucleotide sequence ID" value="NZ_JAKZGS010000012.1"/>
</dbReference>
<dbReference type="PANTHER" id="PTHR13847">
    <property type="entry name" value="SARCOSINE DEHYDROGENASE-RELATED"/>
    <property type="match status" value="1"/>
</dbReference>
<feature type="domain" description="FAD dependent oxidoreductase" evidence="2">
    <location>
        <begin position="14"/>
        <end position="370"/>
    </location>
</feature>
<reference evidence="3" key="1">
    <citation type="submission" date="2022-03" db="EMBL/GenBank/DDBJ databases">
        <title>De novo assembled genomes of Belliella spp. (Cyclobacteriaceae) strains.</title>
        <authorList>
            <person name="Szabo A."/>
            <person name="Korponai K."/>
            <person name="Felfoldi T."/>
        </authorList>
    </citation>
    <scope>NUCLEOTIDE SEQUENCE</scope>
    <source>
        <strain evidence="3">DSM 107340</strain>
    </source>
</reference>
<dbReference type="Proteomes" id="UP001165488">
    <property type="component" value="Unassembled WGS sequence"/>
</dbReference>
<dbReference type="PANTHER" id="PTHR13847:SF281">
    <property type="entry name" value="FAD DEPENDENT OXIDOREDUCTASE DOMAIN-CONTAINING PROTEIN"/>
    <property type="match status" value="1"/>
</dbReference>
<dbReference type="Gene3D" id="3.30.9.10">
    <property type="entry name" value="D-Amino Acid Oxidase, subunit A, domain 2"/>
    <property type="match status" value="1"/>
</dbReference>
<comment type="caution">
    <text evidence="3">The sequence shown here is derived from an EMBL/GenBank/DDBJ whole genome shotgun (WGS) entry which is preliminary data.</text>
</comment>
<evidence type="ECO:0000313" key="3">
    <source>
        <dbReference type="EMBL" id="MCH7399065.1"/>
    </source>
</evidence>
<evidence type="ECO:0000259" key="2">
    <source>
        <dbReference type="Pfam" id="PF01266"/>
    </source>
</evidence>
<dbReference type="InterPro" id="IPR006076">
    <property type="entry name" value="FAD-dep_OxRdtase"/>
</dbReference>
<dbReference type="EMBL" id="JAKZGS010000012">
    <property type="protein sequence ID" value="MCH7399065.1"/>
    <property type="molecule type" value="Genomic_DNA"/>
</dbReference>